<keyword evidence="3" id="KW-1185">Reference proteome</keyword>
<evidence type="ECO:0000259" key="1">
    <source>
        <dbReference type="Pfam" id="PF01850"/>
    </source>
</evidence>
<dbReference type="EMBL" id="DF820458">
    <property type="protein sequence ID" value="GAK52632.1"/>
    <property type="molecule type" value="Genomic_DNA"/>
</dbReference>
<protein>
    <recommendedName>
        <fullName evidence="1">PIN domain-containing protein</fullName>
    </recommendedName>
</protein>
<dbReference type="Gene3D" id="3.40.50.1010">
    <property type="entry name" value="5'-nuclease"/>
    <property type="match status" value="1"/>
</dbReference>
<sequence length="148" mass="16796">MNINLDSCVYNRPFDDQTQPRIMLEALCLIMILAKVEQGGVRLVNSFVLEYENKKHPKPENRMIIADILSEAAQYVMRNERIEHRAQTLERSGVMAMDALHVACAEAACADYFITCDDVLLKKLRQLTGITVKVASVLDFMSLEVFQS</sequence>
<dbReference type="Proteomes" id="UP000030700">
    <property type="component" value="Unassembled WGS sequence"/>
</dbReference>
<evidence type="ECO:0000313" key="2">
    <source>
        <dbReference type="EMBL" id="GAK52632.1"/>
    </source>
</evidence>
<dbReference type="InterPro" id="IPR002716">
    <property type="entry name" value="PIN_dom"/>
</dbReference>
<dbReference type="HOGENOM" id="CLU_111934_0_0_0"/>
<dbReference type="Pfam" id="PF01850">
    <property type="entry name" value="PIN"/>
    <property type="match status" value="1"/>
</dbReference>
<proteinExistence type="predicted"/>
<dbReference type="AlphaFoldDB" id="A0A081BQG6"/>
<organism evidence="2">
    <name type="scientific">Candidatus Moduliflexus flocculans</name>
    <dbReference type="NCBI Taxonomy" id="1499966"/>
    <lineage>
        <taxon>Bacteria</taxon>
        <taxon>Candidatus Moduliflexota</taxon>
        <taxon>Candidatus Moduliflexia</taxon>
        <taxon>Candidatus Moduliflexales</taxon>
        <taxon>Candidatus Moduliflexaceae</taxon>
    </lineage>
</organism>
<name>A0A081BQG6_9BACT</name>
<dbReference type="InterPro" id="IPR029060">
    <property type="entry name" value="PIN-like_dom_sf"/>
</dbReference>
<dbReference type="STRING" id="1499966.U14_03884"/>
<feature type="domain" description="PIN" evidence="1">
    <location>
        <begin position="46"/>
        <end position="120"/>
    </location>
</feature>
<evidence type="ECO:0000313" key="3">
    <source>
        <dbReference type="Proteomes" id="UP000030700"/>
    </source>
</evidence>
<reference evidence="2" key="1">
    <citation type="journal article" date="2015" name="PeerJ">
        <title>First genomic representation of candidate bacterial phylum KSB3 points to enhanced environmental sensing as a trigger of wastewater bulking.</title>
        <authorList>
            <person name="Sekiguchi Y."/>
            <person name="Ohashi A."/>
            <person name="Parks D.H."/>
            <person name="Yamauchi T."/>
            <person name="Tyson G.W."/>
            <person name="Hugenholtz P."/>
        </authorList>
    </citation>
    <scope>NUCLEOTIDE SEQUENCE [LARGE SCALE GENOMIC DNA]</scope>
</reference>
<gene>
    <name evidence="2" type="ORF">U14_03884</name>
</gene>
<accession>A0A081BQG6</accession>
<dbReference type="SUPFAM" id="SSF88723">
    <property type="entry name" value="PIN domain-like"/>
    <property type="match status" value="1"/>
</dbReference>